<keyword evidence="2" id="KW-1003">Cell membrane</keyword>
<comment type="subcellular location">
    <subcellularLocation>
        <location evidence="1">Cell inner membrane</location>
        <topology evidence="1">Multi-pass membrane protein</topology>
    </subcellularLocation>
</comment>
<feature type="region of interest" description="Disordered" evidence="3">
    <location>
        <begin position="451"/>
        <end position="485"/>
    </location>
</feature>
<dbReference type="InParanoid" id="A0A165L7K1"/>
<dbReference type="Pfam" id="PF07690">
    <property type="entry name" value="MFS_1"/>
    <property type="match status" value="1"/>
</dbReference>
<accession>A0A165L7K1</accession>
<evidence type="ECO:0000313" key="6">
    <source>
        <dbReference type="EMBL" id="KZV97466.1"/>
    </source>
</evidence>
<feature type="transmembrane region" description="Helical" evidence="4">
    <location>
        <begin position="258"/>
        <end position="282"/>
    </location>
</feature>
<dbReference type="AlphaFoldDB" id="A0A165L7K1"/>
<gene>
    <name evidence="6" type="ORF">EXIGLDRAFT_764424</name>
</gene>
<feature type="transmembrane region" description="Helical" evidence="4">
    <location>
        <begin position="78"/>
        <end position="94"/>
    </location>
</feature>
<reference evidence="6 7" key="1">
    <citation type="journal article" date="2016" name="Mol. Biol. Evol.">
        <title>Comparative Genomics of Early-Diverging Mushroom-Forming Fungi Provides Insights into the Origins of Lignocellulose Decay Capabilities.</title>
        <authorList>
            <person name="Nagy L.G."/>
            <person name="Riley R."/>
            <person name="Tritt A."/>
            <person name="Adam C."/>
            <person name="Daum C."/>
            <person name="Floudas D."/>
            <person name="Sun H."/>
            <person name="Yadav J.S."/>
            <person name="Pangilinan J."/>
            <person name="Larsson K.H."/>
            <person name="Matsuura K."/>
            <person name="Barry K."/>
            <person name="Labutti K."/>
            <person name="Kuo R."/>
            <person name="Ohm R.A."/>
            <person name="Bhattacharya S.S."/>
            <person name="Shirouzu T."/>
            <person name="Yoshinaga Y."/>
            <person name="Martin F.M."/>
            <person name="Grigoriev I.V."/>
            <person name="Hibbett D.S."/>
        </authorList>
    </citation>
    <scope>NUCLEOTIDE SEQUENCE [LARGE SCALE GENOMIC DNA]</scope>
    <source>
        <strain evidence="6 7">HHB12029</strain>
    </source>
</reference>
<name>A0A165L7K1_EXIGL</name>
<keyword evidence="7" id="KW-1185">Reference proteome</keyword>
<feature type="transmembrane region" description="Helical" evidence="4">
    <location>
        <begin position="38"/>
        <end position="58"/>
    </location>
</feature>
<feature type="transmembrane region" description="Helical" evidence="4">
    <location>
        <begin position="351"/>
        <end position="372"/>
    </location>
</feature>
<evidence type="ECO:0000256" key="4">
    <source>
        <dbReference type="SAM" id="Phobius"/>
    </source>
</evidence>
<dbReference type="EMBL" id="KV425930">
    <property type="protein sequence ID" value="KZV97466.1"/>
    <property type="molecule type" value="Genomic_DNA"/>
</dbReference>
<feature type="transmembrane region" description="Helical" evidence="4">
    <location>
        <begin position="207"/>
        <end position="227"/>
    </location>
</feature>
<dbReference type="STRING" id="1314781.A0A165L7K1"/>
<dbReference type="PANTHER" id="PTHR43702">
    <property type="entry name" value="L-FUCOSE-PROTON SYMPORTER"/>
    <property type="match status" value="1"/>
</dbReference>
<dbReference type="SUPFAM" id="SSF103473">
    <property type="entry name" value="MFS general substrate transporter"/>
    <property type="match status" value="1"/>
</dbReference>
<evidence type="ECO:0000259" key="5">
    <source>
        <dbReference type="PROSITE" id="PS50850"/>
    </source>
</evidence>
<dbReference type="GO" id="GO:0022857">
    <property type="term" value="F:transmembrane transporter activity"/>
    <property type="evidence" value="ECO:0007669"/>
    <property type="project" value="InterPro"/>
</dbReference>
<dbReference type="Gene3D" id="1.20.1250.20">
    <property type="entry name" value="MFS general substrate transporter like domains"/>
    <property type="match status" value="2"/>
</dbReference>
<evidence type="ECO:0000313" key="7">
    <source>
        <dbReference type="Proteomes" id="UP000077266"/>
    </source>
</evidence>
<dbReference type="Proteomes" id="UP000077266">
    <property type="component" value="Unassembled WGS sequence"/>
</dbReference>
<dbReference type="PANTHER" id="PTHR43702:SF3">
    <property type="entry name" value="PROTEIN TSGA"/>
    <property type="match status" value="1"/>
</dbReference>
<dbReference type="InterPro" id="IPR050375">
    <property type="entry name" value="MFS_TsgA-like"/>
</dbReference>
<organism evidence="6 7">
    <name type="scientific">Exidia glandulosa HHB12029</name>
    <dbReference type="NCBI Taxonomy" id="1314781"/>
    <lineage>
        <taxon>Eukaryota</taxon>
        <taxon>Fungi</taxon>
        <taxon>Dikarya</taxon>
        <taxon>Basidiomycota</taxon>
        <taxon>Agaricomycotina</taxon>
        <taxon>Agaricomycetes</taxon>
        <taxon>Auriculariales</taxon>
        <taxon>Exidiaceae</taxon>
        <taxon>Exidia</taxon>
    </lineage>
</organism>
<feature type="transmembrane region" description="Helical" evidence="4">
    <location>
        <begin position="106"/>
        <end position="124"/>
    </location>
</feature>
<dbReference type="InterPro" id="IPR036259">
    <property type="entry name" value="MFS_trans_sf"/>
</dbReference>
<feature type="transmembrane region" description="Helical" evidence="4">
    <location>
        <begin position="328"/>
        <end position="345"/>
    </location>
</feature>
<feature type="compositionally biased region" description="Basic and acidic residues" evidence="3">
    <location>
        <begin position="455"/>
        <end position="477"/>
    </location>
</feature>
<evidence type="ECO:0000256" key="2">
    <source>
        <dbReference type="ARBA" id="ARBA00022475"/>
    </source>
</evidence>
<dbReference type="InterPro" id="IPR011701">
    <property type="entry name" value="MFS"/>
</dbReference>
<dbReference type="PROSITE" id="PS50850">
    <property type="entry name" value="MFS"/>
    <property type="match status" value="1"/>
</dbReference>
<feature type="transmembrane region" description="Helical" evidence="4">
    <location>
        <begin position="384"/>
        <end position="402"/>
    </location>
</feature>
<sequence>MGGLEAIVAPSGYGGRKVKPEAMQVQPASPIESNRARYYAFALVTSLFFTWGFAYGLLDVLNKHFQSIFNISHTQTTLMQVAYFGAYFVFAIPAGQFSSRFGYKRLIYVGLSLYALGAFMFWPSAVTKKYYGFVLSTVVIGAGLVSLEVAANSYISVLGPPHQAAMRLTFAQARTDAFQAVAAFTGPLIASRAFFHGENQNNLHTVQYVYLGVGLLGICLIVLFFFCKLPEITEAQLQENLEATGAEVKPLWKQWHTLFGAFTQFCYVGAQVALASFVLFYITEDPYLKTRFTSSEASNMFSYMQITFMLGRFVSTPLLQYMEPALQLLIWGGMTAIFSLVAALTGGRAGLASLFIVFFFESSQFPIIFCLGTSNLGKWTKRGSSLLVMGVGGGAAFPPAQGAVADSINSVRSYIIPFIGYMVVVVYSSGMIIARKRATARAAALIDAEGGVPAADDKDRSSVSDSEKKVEDERRENVTSSAVPV</sequence>
<evidence type="ECO:0000256" key="3">
    <source>
        <dbReference type="SAM" id="MobiDB-lite"/>
    </source>
</evidence>
<dbReference type="OrthoDB" id="546893at2759"/>
<keyword evidence="4" id="KW-1133">Transmembrane helix</keyword>
<keyword evidence="4" id="KW-0812">Transmembrane</keyword>
<proteinExistence type="predicted"/>
<feature type="transmembrane region" description="Helical" evidence="4">
    <location>
        <begin position="414"/>
        <end position="434"/>
    </location>
</feature>
<dbReference type="InterPro" id="IPR020846">
    <property type="entry name" value="MFS_dom"/>
</dbReference>
<dbReference type="CDD" id="cd17394">
    <property type="entry name" value="MFS_FucP_like"/>
    <property type="match status" value="1"/>
</dbReference>
<protein>
    <submittedName>
        <fullName evidence="6">MFS general substrate transporter</fullName>
    </submittedName>
</protein>
<feature type="domain" description="Major facilitator superfamily (MFS) profile" evidence="5">
    <location>
        <begin position="40"/>
        <end position="437"/>
    </location>
</feature>
<keyword evidence="4" id="KW-0472">Membrane</keyword>
<dbReference type="GO" id="GO:0005886">
    <property type="term" value="C:plasma membrane"/>
    <property type="evidence" value="ECO:0007669"/>
    <property type="project" value="UniProtKB-SubCell"/>
</dbReference>
<feature type="transmembrane region" description="Helical" evidence="4">
    <location>
        <begin position="130"/>
        <end position="155"/>
    </location>
</feature>
<evidence type="ECO:0000256" key="1">
    <source>
        <dbReference type="ARBA" id="ARBA00004429"/>
    </source>
</evidence>